<evidence type="ECO:0000259" key="1">
    <source>
        <dbReference type="Pfam" id="PF13280"/>
    </source>
</evidence>
<dbReference type="OrthoDB" id="142749at2"/>
<feature type="domain" description="WYL" evidence="1">
    <location>
        <begin position="160"/>
        <end position="233"/>
    </location>
</feature>
<evidence type="ECO:0000313" key="3">
    <source>
        <dbReference type="EMBL" id="ABU58252.1"/>
    </source>
</evidence>
<name>A7NL79_ROSCS</name>
<dbReference type="InterPro" id="IPR051534">
    <property type="entry name" value="CBASS_pafABC_assoc_protein"/>
</dbReference>
<keyword evidence="4" id="KW-1185">Reference proteome</keyword>
<dbReference type="eggNOG" id="COG2378">
    <property type="taxonomic scope" value="Bacteria"/>
</dbReference>
<dbReference type="EMBL" id="CP000804">
    <property type="protein sequence ID" value="ABU58252.1"/>
    <property type="molecule type" value="Genomic_DNA"/>
</dbReference>
<evidence type="ECO:0000259" key="2">
    <source>
        <dbReference type="Pfam" id="PF25583"/>
    </source>
</evidence>
<proteinExistence type="predicted"/>
<feature type="domain" description="WCX" evidence="2">
    <location>
        <begin position="256"/>
        <end position="331"/>
    </location>
</feature>
<gene>
    <name evidence="3" type="ordered locus">Rcas_2168</name>
</gene>
<dbReference type="Proteomes" id="UP000000263">
    <property type="component" value="Chromosome"/>
</dbReference>
<evidence type="ECO:0000313" key="4">
    <source>
        <dbReference type="Proteomes" id="UP000000263"/>
    </source>
</evidence>
<organism evidence="3 4">
    <name type="scientific">Roseiflexus castenholzii (strain DSM 13941 / HLO8)</name>
    <dbReference type="NCBI Taxonomy" id="383372"/>
    <lineage>
        <taxon>Bacteria</taxon>
        <taxon>Bacillati</taxon>
        <taxon>Chloroflexota</taxon>
        <taxon>Chloroflexia</taxon>
        <taxon>Chloroflexales</taxon>
        <taxon>Roseiflexineae</taxon>
        <taxon>Roseiflexaceae</taxon>
        <taxon>Roseiflexus</taxon>
    </lineage>
</organism>
<dbReference type="HOGENOM" id="CLU_813018_0_0_0"/>
<sequence>MARRSGGIKRSSWVTFRRRLFLVRQLLRSPASAEELITRVQTELGVNGYPANAAAALKHDLDSLKGEYDCRIVYRRDQGKYVIVDLGELALLDLPPQSLEALALLDASYPAGSANPTHASIRALIDQVIQMLPNRAQTHLHARRSATRQKAPSGRIDPHVLAAVRQAIEEKRELTFRYWGLSNGEAPRRHRVAPYGIFFRNNGCTYLDATLLEVQPPGAEQLFAPVDYRLDRIVPGTAQVLPTPLPPERLRAPALTLRYWLHPEVVQRGEGWSFFPNAHVEYSDDGSALVTATVSNLSVARDVLLRYGDRCRVIEPTELIDLIRETVDAMASLYGNPVAVR</sequence>
<dbReference type="KEGG" id="rca:Rcas_2168"/>
<accession>A7NL79</accession>
<dbReference type="AlphaFoldDB" id="A7NL79"/>
<dbReference type="PANTHER" id="PTHR34580:SF1">
    <property type="entry name" value="PROTEIN PAFC"/>
    <property type="match status" value="1"/>
</dbReference>
<dbReference type="Pfam" id="PF13280">
    <property type="entry name" value="WYL"/>
    <property type="match status" value="1"/>
</dbReference>
<dbReference type="Pfam" id="PF25583">
    <property type="entry name" value="WCX"/>
    <property type="match status" value="1"/>
</dbReference>
<protein>
    <submittedName>
        <fullName evidence="3">Transcriptional regulator-like protein</fullName>
    </submittedName>
</protein>
<dbReference type="PANTHER" id="PTHR34580">
    <property type="match status" value="1"/>
</dbReference>
<reference evidence="3 4" key="1">
    <citation type="submission" date="2007-08" db="EMBL/GenBank/DDBJ databases">
        <title>Complete sequence of Roseiflexus castenholzii DSM 13941.</title>
        <authorList>
            <consortium name="US DOE Joint Genome Institute"/>
            <person name="Copeland A."/>
            <person name="Lucas S."/>
            <person name="Lapidus A."/>
            <person name="Barry K."/>
            <person name="Glavina del Rio T."/>
            <person name="Dalin E."/>
            <person name="Tice H."/>
            <person name="Pitluck S."/>
            <person name="Thompson L.S."/>
            <person name="Brettin T."/>
            <person name="Bruce D."/>
            <person name="Detter J.C."/>
            <person name="Han C."/>
            <person name="Tapia R."/>
            <person name="Schmutz J."/>
            <person name="Larimer F."/>
            <person name="Land M."/>
            <person name="Hauser L."/>
            <person name="Kyrpides N."/>
            <person name="Mikhailova N."/>
            <person name="Bryant D.A."/>
            <person name="Hanada S."/>
            <person name="Tsukatani Y."/>
            <person name="Richardson P."/>
        </authorList>
    </citation>
    <scope>NUCLEOTIDE SEQUENCE [LARGE SCALE GENOMIC DNA]</scope>
    <source>
        <strain evidence="4">DSM 13941 / HLO8</strain>
    </source>
</reference>
<dbReference type="InterPro" id="IPR026881">
    <property type="entry name" value="WYL_dom"/>
</dbReference>
<dbReference type="PROSITE" id="PS52050">
    <property type="entry name" value="WYL"/>
    <property type="match status" value="1"/>
</dbReference>
<dbReference type="RefSeq" id="WP_012120676.1">
    <property type="nucleotide sequence ID" value="NC_009767.1"/>
</dbReference>
<dbReference type="InterPro" id="IPR057727">
    <property type="entry name" value="WCX_dom"/>
</dbReference>